<dbReference type="EMBL" id="AP027151">
    <property type="protein sequence ID" value="BDV42210.1"/>
    <property type="molecule type" value="Genomic_DNA"/>
</dbReference>
<proteinExistence type="inferred from homology"/>
<dbReference type="Pfam" id="PF01648">
    <property type="entry name" value="ACPS"/>
    <property type="match status" value="1"/>
</dbReference>
<comment type="similarity">
    <text evidence="1">Belongs to the P-Pant transferase superfamily. Gsp/Sfp/HetI/AcpT family.</text>
</comment>
<dbReference type="InterPro" id="IPR037143">
    <property type="entry name" value="4-PPantetheinyl_Trfase_dom_sf"/>
</dbReference>
<dbReference type="InterPro" id="IPR050559">
    <property type="entry name" value="P-Pant_transferase_sf"/>
</dbReference>
<feature type="domain" description="4'-phosphopantetheinyl transferase" evidence="3">
    <location>
        <begin position="117"/>
        <end position="223"/>
    </location>
</feature>
<reference evidence="5 6" key="1">
    <citation type="submission" date="2022-12" db="EMBL/GenBank/DDBJ databases">
        <title>Polyphasic characterization of Geotalea uranireducens NIT-SL11 newly isolated from a complex of sewage sludge and microbially reduced graphene oxide.</title>
        <authorList>
            <person name="Xie L."/>
            <person name="Yoshida N."/>
            <person name="Meng L."/>
        </authorList>
    </citation>
    <scope>NUCLEOTIDE SEQUENCE [LARGE SCALE GENOMIC DNA]</scope>
    <source>
        <strain evidence="5 6">NIT-SL11</strain>
    </source>
</reference>
<sequence>MNRRPRPDADEIHLYALPLPDDPAELARLAPLLSADETARADRLLDRRRRDRWRTGRALLRRTLAGYLEQEPAQLRFGYGTHGKPFLVGEEGPHGLRFSLSHAGELLLVAVAVNDELGIDLERLEEGIAFREMARRFFSAREREELFALPPADQLAAFYRCWTRKEAYLKGCGSGFAQPADRFDVTLCPGEPPALVAHRGDAGETGRWRLVDLPVPSGYCAALACPGERLLSWRTP</sequence>
<evidence type="ECO:0000259" key="3">
    <source>
        <dbReference type="Pfam" id="PF01648"/>
    </source>
</evidence>
<dbReference type="Gene3D" id="3.90.470.20">
    <property type="entry name" value="4'-phosphopantetheinyl transferase domain"/>
    <property type="match status" value="2"/>
</dbReference>
<evidence type="ECO:0000256" key="2">
    <source>
        <dbReference type="ARBA" id="ARBA00022679"/>
    </source>
</evidence>
<dbReference type="RefSeq" id="WP_282002523.1">
    <property type="nucleotide sequence ID" value="NZ_AP027151.1"/>
</dbReference>
<dbReference type="InterPro" id="IPR055066">
    <property type="entry name" value="AASDHPPT_N"/>
</dbReference>
<dbReference type="InterPro" id="IPR008278">
    <property type="entry name" value="4-PPantetheinyl_Trfase_dom"/>
</dbReference>
<protein>
    <submittedName>
        <fullName evidence="5">4'-phosphopantetheinyl transferase</fullName>
    </submittedName>
</protein>
<accession>A0ABM8EIG7</accession>
<dbReference type="SUPFAM" id="SSF56214">
    <property type="entry name" value="4'-phosphopantetheinyl transferase"/>
    <property type="match status" value="2"/>
</dbReference>
<gene>
    <name evidence="5" type="ORF">GURASL_11330</name>
</gene>
<organism evidence="5 6">
    <name type="scientific">Geotalea uraniireducens</name>
    <dbReference type="NCBI Taxonomy" id="351604"/>
    <lineage>
        <taxon>Bacteria</taxon>
        <taxon>Pseudomonadati</taxon>
        <taxon>Thermodesulfobacteriota</taxon>
        <taxon>Desulfuromonadia</taxon>
        <taxon>Geobacterales</taxon>
        <taxon>Geobacteraceae</taxon>
        <taxon>Geotalea</taxon>
    </lineage>
</organism>
<evidence type="ECO:0000313" key="5">
    <source>
        <dbReference type="EMBL" id="BDV42210.1"/>
    </source>
</evidence>
<keyword evidence="6" id="KW-1185">Reference proteome</keyword>
<keyword evidence="2 5" id="KW-0808">Transferase</keyword>
<dbReference type="PANTHER" id="PTHR12215">
    <property type="entry name" value="PHOSPHOPANTETHEINE TRANSFERASE"/>
    <property type="match status" value="1"/>
</dbReference>
<evidence type="ECO:0000259" key="4">
    <source>
        <dbReference type="Pfam" id="PF22624"/>
    </source>
</evidence>
<dbReference type="GO" id="GO:0016740">
    <property type="term" value="F:transferase activity"/>
    <property type="evidence" value="ECO:0007669"/>
    <property type="project" value="UniProtKB-KW"/>
</dbReference>
<evidence type="ECO:0000313" key="6">
    <source>
        <dbReference type="Proteomes" id="UP001317705"/>
    </source>
</evidence>
<name>A0ABM8EIG7_9BACT</name>
<evidence type="ECO:0000256" key="1">
    <source>
        <dbReference type="ARBA" id="ARBA00010990"/>
    </source>
</evidence>
<dbReference type="Pfam" id="PF22624">
    <property type="entry name" value="AASDHPPT_N"/>
    <property type="match status" value="1"/>
</dbReference>
<dbReference type="PANTHER" id="PTHR12215:SF10">
    <property type="entry name" value="L-AMINOADIPATE-SEMIALDEHYDE DEHYDROGENASE-PHOSPHOPANTETHEINYL TRANSFERASE"/>
    <property type="match status" value="1"/>
</dbReference>
<dbReference type="Proteomes" id="UP001317705">
    <property type="component" value="Chromosome"/>
</dbReference>
<feature type="domain" description="4'-phosphopantetheinyl transferase N-terminal" evidence="4">
    <location>
        <begin position="24"/>
        <end position="111"/>
    </location>
</feature>